<keyword evidence="3" id="KW-1185">Reference proteome</keyword>
<accession>A0A564YC73</accession>
<dbReference type="PANTHER" id="PTHR24410:SF23">
    <property type="entry name" value="BTB DOMAIN-CONTAINING PROTEIN-RELATED"/>
    <property type="match status" value="1"/>
</dbReference>
<gene>
    <name evidence="2" type="ORF">WMSIL1_LOCUS5153</name>
</gene>
<organism evidence="2 3">
    <name type="scientific">Hymenolepis diminuta</name>
    <name type="common">Rat tapeworm</name>
    <dbReference type="NCBI Taxonomy" id="6216"/>
    <lineage>
        <taxon>Eukaryota</taxon>
        <taxon>Metazoa</taxon>
        <taxon>Spiralia</taxon>
        <taxon>Lophotrochozoa</taxon>
        <taxon>Platyhelminthes</taxon>
        <taxon>Cestoda</taxon>
        <taxon>Eucestoda</taxon>
        <taxon>Cyclophyllidea</taxon>
        <taxon>Hymenolepididae</taxon>
        <taxon>Hymenolepis</taxon>
    </lineage>
</organism>
<feature type="domain" description="BTB" evidence="1">
    <location>
        <begin position="76"/>
        <end position="140"/>
    </location>
</feature>
<dbReference type="SMART" id="SM00225">
    <property type="entry name" value="BTB"/>
    <property type="match status" value="1"/>
</dbReference>
<dbReference type="PANTHER" id="PTHR24410">
    <property type="entry name" value="HL07962P-RELATED"/>
    <property type="match status" value="1"/>
</dbReference>
<dbReference type="Proteomes" id="UP000321570">
    <property type="component" value="Unassembled WGS sequence"/>
</dbReference>
<dbReference type="InterPro" id="IPR011333">
    <property type="entry name" value="SKP1/BTB/POZ_sf"/>
</dbReference>
<dbReference type="CDD" id="cd18186">
    <property type="entry name" value="BTB_POZ_ZBTB_KLHL-like"/>
    <property type="match status" value="1"/>
</dbReference>
<reference evidence="2 3" key="1">
    <citation type="submission" date="2019-07" db="EMBL/GenBank/DDBJ databases">
        <authorList>
            <person name="Jastrzebski P J."/>
            <person name="Paukszto L."/>
            <person name="Jastrzebski P J."/>
        </authorList>
    </citation>
    <scope>NUCLEOTIDE SEQUENCE [LARGE SCALE GENOMIC DNA]</scope>
    <source>
        <strain evidence="2 3">WMS-il1</strain>
    </source>
</reference>
<dbReference type="PROSITE" id="PS50097">
    <property type="entry name" value="BTB"/>
    <property type="match status" value="1"/>
</dbReference>
<dbReference type="InterPro" id="IPR000210">
    <property type="entry name" value="BTB/POZ_dom"/>
</dbReference>
<evidence type="ECO:0000259" key="1">
    <source>
        <dbReference type="PROSITE" id="PS50097"/>
    </source>
</evidence>
<feature type="non-terminal residue" evidence="2">
    <location>
        <position position="216"/>
    </location>
</feature>
<proteinExistence type="predicted"/>
<dbReference type="Gene3D" id="3.30.710.10">
    <property type="entry name" value="Potassium Channel Kv1.1, Chain A"/>
    <property type="match status" value="1"/>
</dbReference>
<evidence type="ECO:0000313" key="2">
    <source>
        <dbReference type="EMBL" id="VUZ44877.1"/>
    </source>
</evidence>
<dbReference type="EMBL" id="CABIJS010000155">
    <property type="protein sequence ID" value="VUZ44877.1"/>
    <property type="molecule type" value="Genomic_DNA"/>
</dbReference>
<name>A0A564YC73_HYMDI</name>
<dbReference type="SUPFAM" id="SSF54695">
    <property type="entry name" value="POZ domain"/>
    <property type="match status" value="1"/>
</dbReference>
<evidence type="ECO:0000313" key="3">
    <source>
        <dbReference type="Proteomes" id="UP000321570"/>
    </source>
</evidence>
<protein>
    <recommendedName>
        <fullName evidence="1">BTB domain-containing protein</fullName>
    </recommendedName>
</protein>
<dbReference type="AlphaFoldDB" id="A0A564YC73"/>
<dbReference type="InterPro" id="IPR051481">
    <property type="entry name" value="BTB-POZ/Galectin-3-binding"/>
</dbReference>
<sequence>MGGAVPRRQNPITLQTLCAYEAEPKYKNGEFAYRNLHDCRQQTKRNLMNKLEIINPDAKSNCLSHFRAMRIRRERLDIFINTKEGEKVGAHVIVLSATFPVFGKYLSSNDVVHVQLSRFPHEVVNAAIEYAYGGIENISSQAALRLYLLAHNLQNKALVDGCTNFLCDRIEETEVSEVWSAANLTKNEVLIGVCAPLVAMNWEIFRTSQLFYVTTV</sequence>
<dbReference type="Pfam" id="PF00651">
    <property type="entry name" value="BTB"/>
    <property type="match status" value="1"/>
</dbReference>